<keyword evidence="3" id="KW-0677">Repeat</keyword>
<proteinExistence type="predicted"/>
<evidence type="ECO:0000256" key="2">
    <source>
        <dbReference type="ARBA" id="ARBA00022692"/>
    </source>
</evidence>
<evidence type="ECO:0000259" key="10">
    <source>
        <dbReference type="PROSITE" id="PS50268"/>
    </source>
</evidence>
<dbReference type="Proteomes" id="UP001558613">
    <property type="component" value="Unassembled WGS sequence"/>
</dbReference>
<evidence type="ECO:0000256" key="8">
    <source>
        <dbReference type="ARBA" id="ARBA00023180"/>
    </source>
</evidence>
<keyword evidence="4 9" id="KW-0106">Calcium</keyword>
<dbReference type="SMART" id="SM00112">
    <property type="entry name" value="CA"/>
    <property type="match status" value="1"/>
</dbReference>
<dbReference type="InterPro" id="IPR002126">
    <property type="entry name" value="Cadherin-like_dom"/>
</dbReference>
<dbReference type="PANTHER" id="PTHR24028:SF296">
    <property type="entry name" value="PROTOCADHERIN 1 GAMMA 11 PRECURSOR-RELATED"/>
    <property type="match status" value="1"/>
</dbReference>
<comment type="caution">
    <text evidence="11">The sequence shown here is derived from an EMBL/GenBank/DDBJ whole genome shotgun (WGS) entry which is preliminary data.</text>
</comment>
<evidence type="ECO:0000256" key="1">
    <source>
        <dbReference type="ARBA" id="ARBA00004167"/>
    </source>
</evidence>
<gene>
    <name evidence="11" type="ORF">QQF64_002412</name>
</gene>
<dbReference type="PROSITE" id="PS00232">
    <property type="entry name" value="CADHERIN_1"/>
    <property type="match status" value="1"/>
</dbReference>
<dbReference type="Gene3D" id="2.60.40.60">
    <property type="entry name" value="Cadherins"/>
    <property type="match status" value="2"/>
</dbReference>
<dbReference type="PRINTS" id="PR00205">
    <property type="entry name" value="CADHERIN"/>
</dbReference>
<evidence type="ECO:0000256" key="6">
    <source>
        <dbReference type="ARBA" id="ARBA00022989"/>
    </source>
</evidence>
<evidence type="ECO:0000313" key="11">
    <source>
        <dbReference type="EMBL" id="KAL1266737.1"/>
    </source>
</evidence>
<evidence type="ECO:0000256" key="7">
    <source>
        <dbReference type="ARBA" id="ARBA00023136"/>
    </source>
</evidence>
<dbReference type="PROSITE" id="PS50268">
    <property type="entry name" value="CADHERIN_2"/>
    <property type="match status" value="1"/>
</dbReference>
<name>A0ABR3MQ53_9TELE</name>
<dbReference type="PANTHER" id="PTHR24028">
    <property type="entry name" value="CADHERIN-87A"/>
    <property type="match status" value="1"/>
</dbReference>
<keyword evidence="2" id="KW-0812">Transmembrane</keyword>
<dbReference type="Pfam" id="PF08266">
    <property type="entry name" value="Cadherin_2"/>
    <property type="match status" value="1"/>
</dbReference>
<keyword evidence="8" id="KW-0325">Glycoprotein</keyword>
<feature type="non-terminal residue" evidence="11">
    <location>
        <position position="169"/>
    </location>
</feature>
<comment type="subcellular location">
    <subcellularLocation>
        <location evidence="1">Membrane</location>
        <topology evidence="1">Single-pass membrane protein</topology>
    </subcellularLocation>
</comment>
<keyword evidence="5" id="KW-0130">Cell adhesion</keyword>
<keyword evidence="7" id="KW-0472">Membrane</keyword>
<evidence type="ECO:0000256" key="3">
    <source>
        <dbReference type="ARBA" id="ARBA00022737"/>
    </source>
</evidence>
<feature type="domain" description="Cadherin" evidence="10">
    <location>
        <begin position="2"/>
        <end position="107"/>
    </location>
</feature>
<sequence length="169" mass="18284">NYEACVLENNTPGLSIFTVKASDADWNQNARVSYILEDSTVNGVSVSSYVSVHPDSGLITAVRSFDYEQLKDFHFRVKAQDGGSPPLSSNVTVKIIIQDQNDNAPQVLYPLQTGACALALFSPRVTGQIRYSIPEEMPVGSFVGNIVSDLGIELKRLISGKARVFTAGS</sequence>
<dbReference type="Pfam" id="PF00028">
    <property type="entry name" value="Cadherin"/>
    <property type="match status" value="1"/>
</dbReference>
<evidence type="ECO:0000256" key="9">
    <source>
        <dbReference type="PROSITE-ProRule" id="PRU00043"/>
    </source>
</evidence>
<accession>A0ABR3MQ53</accession>
<dbReference type="InterPro" id="IPR015919">
    <property type="entry name" value="Cadherin-like_sf"/>
</dbReference>
<reference evidence="11 12" key="1">
    <citation type="submission" date="2023-09" db="EMBL/GenBank/DDBJ databases">
        <authorList>
            <person name="Wang M."/>
        </authorList>
    </citation>
    <scope>NUCLEOTIDE SEQUENCE [LARGE SCALE GENOMIC DNA]</scope>
    <source>
        <strain evidence="11">GT-2023</strain>
        <tissue evidence="11">Liver</tissue>
    </source>
</reference>
<evidence type="ECO:0000313" key="12">
    <source>
        <dbReference type="Proteomes" id="UP001558613"/>
    </source>
</evidence>
<evidence type="ECO:0000256" key="4">
    <source>
        <dbReference type="ARBA" id="ARBA00022837"/>
    </source>
</evidence>
<dbReference type="CDD" id="cd11304">
    <property type="entry name" value="Cadherin_repeat"/>
    <property type="match status" value="1"/>
</dbReference>
<dbReference type="SUPFAM" id="SSF49313">
    <property type="entry name" value="Cadherin-like"/>
    <property type="match status" value="1"/>
</dbReference>
<feature type="non-terminal residue" evidence="11">
    <location>
        <position position="1"/>
    </location>
</feature>
<dbReference type="InterPro" id="IPR050174">
    <property type="entry name" value="Protocadherin/Cadherin-CA"/>
</dbReference>
<keyword evidence="6" id="KW-1133">Transmembrane helix</keyword>
<dbReference type="InterPro" id="IPR013164">
    <property type="entry name" value="Cadherin_N"/>
</dbReference>
<organism evidence="11 12">
    <name type="scientific">Cirrhinus molitorella</name>
    <name type="common">mud carp</name>
    <dbReference type="NCBI Taxonomy" id="172907"/>
    <lineage>
        <taxon>Eukaryota</taxon>
        <taxon>Metazoa</taxon>
        <taxon>Chordata</taxon>
        <taxon>Craniata</taxon>
        <taxon>Vertebrata</taxon>
        <taxon>Euteleostomi</taxon>
        <taxon>Actinopterygii</taxon>
        <taxon>Neopterygii</taxon>
        <taxon>Teleostei</taxon>
        <taxon>Ostariophysi</taxon>
        <taxon>Cypriniformes</taxon>
        <taxon>Cyprinidae</taxon>
        <taxon>Labeoninae</taxon>
        <taxon>Labeonini</taxon>
        <taxon>Cirrhinus</taxon>
    </lineage>
</organism>
<dbReference type="EMBL" id="JAYMGO010000010">
    <property type="protein sequence ID" value="KAL1266737.1"/>
    <property type="molecule type" value="Genomic_DNA"/>
</dbReference>
<evidence type="ECO:0000256" key="5">
    <source>
        <dbReference type="ARBA" id="ARBA00022889"/>
    </source>
</evidence>
<keyword evidence="12" id="KW-1185">Reference proteome</keyword>
<protein>
    <recommendedName>
        <fullName evidence="10">Cadherin domain-containing protein</fullName>
    </recommendedName>
</protein>
<dbReference type="InterPro" id="IPR020894">
    <property type="entry name" value="Cadherin_CS"/>
</dbReference>